<dbReference type="InterPro" id="IPR001194">
    <property type="entry name" value="cDENN_dom"/>
</dbReference>
<comment type="caution">
    <text evidence="6">The sequence shown here is derived from an EMBL/GenBank/DDBJ whole genome shotgun (WGS) entry which is preliminary data.</text>
</comment>
<dbReference type="SMART" id="SM00799">
    <property type="entry name" value="DENN"/>
    <property type="match status" value="1"/>
</dbReference>
<feature type="region of interest" description="Disordered" evidence="4">
    <location>
        <begin position="463"/>
        <end position="487"/>
    </location>
</feature>
<feature type="compositionally biased region" description="Basic and acidic residues" evidence="4">
    <location>
        <begin position="875"/>
        <end position="886"/>
    </location>
</feature>
<dbReference type="InterPro" id="IPR040032">
    <property type="entry name" value="DENND1A/B/C"/>
</dbReference>
<sequence>MSTESQPLSTLYVFLSASIKTTLTKKYPEVLLQFPGDFNGQECLQTLPRFCFPFDVERVRESPVVQHFTFVLTDLEGQQRFGFCRLASRTCLCILSYLPWFEVFYKLLNNLADYLTKGQRSEMLDLLSALYKHPVPQLGSPALLTLGQQLQIIMGSQNGVTAGSPTIPYFIAPDPAGLPSIPESRNVTELVVSVDVTNMLHLYASLLFERRILLASSKLSTLTACVHASAAMLYPMYWQHIYIPVLPPHLLDYCCAPMPYLIGVHTSLMERVKSRALEDVVILNIDTNTLESPFEDLEKLPAEVVSHLKMRLKKQSGATGDGVARAFLRAQALLFGGYRDALACEGGDQIIFMEETFINHKSNPMKQFLQNAVHLQLFKQFIDNRLEKLNSGNGFGDVFEEEITHCGLSGGASKSHQQWVDNLKKGGGALIHTVRAKTKPGVRNMYKNAKGHAKLGLKEMKSRLKNRDSSEDRQLQRGGSLRCDLGSGPQFQRKIQSDCLQNRLPITQHFGKSRPRRPTRRFTSPLGESDAMDKNRAWALGWDEDYGPPDNGVQGAADDPGDTEDLSFLSGSSEMDLLGEIFDTLSTQTCQERGLLYGTRSLDLFSSDSSDYIRRVRSITPSNESLTSPPWRAGSDLGWELEEEDECSLEYGASSTDDTASEDLTAETTATQPGAGTLTVTCIAGSSGEPDGNVLKRNSGRWDRGIAENEGKDGGEEGNSDPVAQTPTRIPWETQGAERGQTGSEDNPGSTGSAGKRDQGSTGSTVVQVQGSTGCTTSQKSTGSEDTDQGSTGSTTVDVQGSTSQKSTGSEDTDQGSTGSPKSITEDKEGVDIEVKTQGEATGNVDRAGNEVHCGSEDSASSSLCSANQQGDSAEELKQTPPREDSGTDQLQSPRVLSAVALFQAKGKSPEPRPGPARFGCIRRGADASPGGKSPAVDPAWNGSLETQAASLEALEPERQPAVQSSPSLAPDPLPVKKVSELKKRFEA</sequence>
<dbReference type="InterPro" id="IPR043153">
    <property type="entry name" value="DENN_C"/>
</dbReference>
<keyword evidence="2" id="KW-0344">Guanine-nucleotide releasing factor</keyword>
<evidence type="ECO:0000313" key="7">
    <source>
        <dbReference type="Proteomes" id="UP001230051"/>
    </source>
</evidence>
<keyword evidence="7" id="KW-1185">Reference proteome</keyword>
<feature type="compositionally biased region" description="Basic and acidic residues" evidence="4">
    <location>
        <begin position="700"/>
        <end position="715"/>
    </location>
</feature>
<dbReference type="FunFam" id="3.30.450.200:FF:000003">
    <property type="entry name" value="DENN domain containing 1A"/>
    <property type="match status" value="1"/>
</dbReference>
<evidence type="ECO:0000313" key="6">
    <source>
        <dbReference type="EMBL" id="KAK1153942.1"/>
    </source>
</evidence>
<feature type="region of interest" description="Disordered" evidence="4">
    <location>
        <begin position="509"/>
        <end position="528"/>
    </location>
</feature>
<feature type="compositionally biased region" description="Basic and acidic residues" evidence="4">
    <location>
        <begin position="463"/>
        <end position="475"/>
    </location>
</feature>
<feature type="domain" description="UDENN" evidence="5">
    <location>
        <begin position="11"/>
        <end position="392"/>
    </location>
</feature>
<feature type="compositionally biased region" description="Low complexity" evidence="4">
    <location>
        <begin position="857"/>
        <end position="866"/>
    </location>
</feature>
<dbReference type="EMBL" id="JAGXEW010000038">
    <property type="protein sequence ID" value="KAK1153942.1"/>
    <property type="molecule type" value="Genomic_DNA"/>
</dbReference>
<dbReference type="Gene3D" id="3.40.50.11500">
    <property type="match status" value="1"/>
</dbReference>
<dbReference type="AlphaFoldDB" id="A0AAD8CLU6"/>
<organism evidence="6 7">
    <name type="scientific">Acipenser oxyrinchus oxyrinchus</name>
    <dbReference type="NCBI Taxonomy" id="40147"/>
    <lineage>
        <taxon>Eukaryota</taxon>
        <taxon>Metazoa</taxon>
        <taxon>Chordata</taxon>
        <taxon>Craniata</taxon>
        <taxon>Vertebrata</taxon>
        <taxon>Euteleostomi</taxon>
        <taxon>Actinopterygii</taxon>
        <taxon>Chondrostei</taxon>
        <taxon>Acipenseriformes</taxon>
        <taxon>Acipenseridae</taxon>
        <taxon>Acipenser</taxon>
    </lineage>
</organism>
<dbReference type="GO" id="GO:0032456">
    <property type="term" value="P:endocytic recycling"/>
    <property type="evidence" value="ECO:0007669"/>
    <property type="project" value="TreeGrafter"/>
</dbReference>
<dbReference type="GO" id="GO:0030136">
    <property type="term" value="C:clathrin-coated vesicle"/>
    <property type="evidence" value="ECO:0007669"/>
    <property type="project" value="UniProtKB-SubCell"/>
</dbReference>
<dbReference type="GO" id="GO:0006897">
    <property type="term" value="P:endocytosis"/>
    <property type="evidence" value="ECO:0007669"/>
    <property type="project" value="TreeGrafter"/>
</dbReference>
<dbReference type="SMART" id="SM00801">
    <property type="entry name" value="dDENN"/>
    <property type="match status" value="1"/>
</dbReference>
<proteinExistence type="predicted"/>
<dbReference type="InterPro" id="IPR005112">
    <property type="entry name" value="dDENN_dom"/>
</dbReference>
<dbReference type="PANTHER" id="PTHR13196:SF25">
    <property type="entry name" value="DENN DOMAIN-CONTAINING PROTEIN 1C"/>
    <property type="match status" value="1"/>
</dbReference>
<feature type="compositionally biased region" description="Polar residues" evidence="4">
    <location>
        <begin position="741"/>
        <end position="753"/>
    </location>
</feature>
<dbReference type="InterPro" id="IPR037516">
    <property type="entry name" value="Tripartite_DENN"/>
</dbReference>
<protein>
    <submittedName>
        <fullName evidence="6">DENN domain-containing protein 1B isoform X1</fullName>
    </submittedName>
</protein>
<feature type="compositionally biased region" description="Basic residues" evidence="4">
    <location>
        <begin position="511"/>
        <end position="520"/>
    </location>
</feature>
<evidence type="ECO:0000259" key="5">
    <source>
        <dbReference type="PROSITE" id="PS50211"/>
    </source>
</evidence>
<name>A0AAD8CLU6_ACIOX</name>
<dbReference type="Pfam" id="PF03455">
    <property type="entry name" value="dDENN"/>
    <property type="match status" value="1"/>
</dbReference>
<reference evidence="6" key="1">
    <citation type="submission" date="2022-02" db="EMBL/GenBank/DDBJ databases">
        <title>Atlantic sturgeon de novo genome assembly.</title>
        <authorList>
            <person name="Stock M."/>
            <person name="Klopp C."/>
            <person name="Guiguen Y."/>
            <person name="Cabau C."/>
            <person name="Parinello H."/>
            <person name="Santidrian Yebra-Pimentel E."/>
            <person name="Kuhl H."/>
            <person name="Dirks R.P."/>
            <person name="Guessner J."/>
            <person name="Wuertz S."/>
            <person name="Du K."/>
            <person name="Schartl M."/>
        </authorList>
    </citation>
    <scope>NUCLEOTIDE SEQUENCE</scope>
    <source>
        <strain evidence="6">STURGEONOMICS-FGT-2020</strain>
        <tissue evidence="6">Whole blood</tissue>
    </source>
</reference>
<gene>
    <name evidence="6" type="primary">DENND1B</name>
    <name evidence="6" type="ORF">AOXY_G29178</name>
</gene>
<feature type="compositionally biased region" description="Basic and acidic residues" evidence="4">
    <location>
        <begin position="824"/>
        <end position="837"/>
    </location>
</feature>
<feature type="compositionally biased region" description="Polar residues" evidence="4">
    <location>
        <begin position="666"/>
        <end position="680"/>
    </location>
</feature>
<dbReference type="GO" id="GO:0005829">
    <property type="term" value="C:cytosol"/>
    <property type="evidence" value="ECO:0007669"/>
    <property type="project" value="TreeGrafter"/>
</dbReference>
<feature type="region of interest" description="Disordered" evidence="4">
    <location>
        <begin position="543"/>
        <end position="563"/>
    </location>
</feature>
<evidence type="ECO:0000256" key="3">
    <source>
        <dbReference type="ARBA" id="ARBA00023329"/>
    </source>
</evidence>
<dbReference type="Pfam" id="PF02141">
    <property type="entry name" value="DENN"/>
    <property type="match status" value="1"/>
</dbReference>
<accession>A0AAD8CLU6</accession>
<dbReference type="Pfam" id="PF03456">
    <property type="entry name" value="uDENN"/>
    <property type="match status" value="1"/>
</dbReference>
<dbReference type="GO" id="GO:1901981">
    <property type="term" value="F:phosphatidylinositol phosphate binding"/>
    <property type="evidence" value="ECO:0007669"/>
    <property type="project" value="TreeGrafter"/>
</dbReference>
<dbReference type="InterPro" id="IPR005113">
    <property type="entry name" value="uDENN_dom"/>
</dbReference>
<evidence type="ECO:0000256" key="2">
    <source>
        <dbReference type="ARBA" id="ARBA00022658"/>
    </source>
</evidence>
<dbReference type="Proteomes" id="UP001230051">
    <property type="component" value="Unassembled WGS sequence"/>
</dbReference>
<evidence type="ECO:0000256" key="1">
    <source>
        <dbReference type="ARBA" id="ARBA00004132"/>
    </source>
</evidence>
<keyword evidence="3" id="KW-0968">Cytoplasmic vesicle</keyword>
<dbReference type="FunFam" id="3.40.50.11500:FF:000001">
    <property type="entry name" value="Putative DENN domain-containing protein 1A"/>
    <property type="match status" value="1"/>
</dbReference>
<dbReference type="SMART" id="SM00800">
    <property type="entry name" value="uDENN"/>
    <property type="match status" value="1"/>
</dbReference>
<evidence type="ECO:0000256" key="4">
    <source>
        <dbReference type="SAM" id="MobiDB-lite"/>
    </source>
</evidence>
<dbReference type="Gene3D" id="3.30.450.200">
    <property type="match status" value="1"/>
</dbReference>
<feature type="compositionally biased region" description="Basic and acidic residues" evidence="4">
    <location>
        <begin position="978"/>
        <end position="988"/>
    </location>
</feature>
<feature type="region of interest" description="Disordered" evidence="4">
    <location>
        <begin position="652"/>
        <end position="942"/>
    </location>
</feature>
<comment type="subcellular location">
    <subcellularLocation>
        <location evidence="1">Cytoplasmic vesicle</location>
        <location evidence="1">Clathrin-coated vesicle</location>
    </subcellularLocation>
</comment>
<dbReference type="GO" id="GO:0005085">
    <property type="term" value="F:guanyl-nucleotide exchange factor activity"/>
    <property type="evidence" value="ECO:0007669"/>
    <property type="project" value="UniProtKB-KW"/>
</dbReference>
<dbReference type="PANTHER" id="PTHR13196">
    <property type="entry name" value="DENN DOMAIN-CONTAINING"/>
    <property type="match status" value="1"/>
</dbReference>
<dbReference type="PROSITE" id="PS50211">
    <property type="entry name" value="DENN"/>
    <property type="match status" value="1"/>
</dbReference>
<feature type="compositionally biased region" description="Polar residues" evidence="4">
    <location>
        <begin position="760"/>
        <end position="823"/>
    </location>
</feature>
<dbReference type="Gene3D" id="6.10.140.1000">
    <property type="match status" value="1"/>
</dbReference>
<feature type="region of interest" description="Disordered" evidence="4">
    <location>
        <begin position="955"/>
        <end position="988"/>
    </location>
</feature>